<keyword evidence="2 7" id="KW-0813">Transport</keyword>
<dbReference type="Pfam" id="PF13715">
    <property type="entry name" value="CarbopepD_reg_2"/>
    <property type="match status" value="1"/>
</dbReference>
<evidence type="ECO:0000259" key="9">
    <source>
        <dbReference type="Pfam" id="PF07715"/>
    </source>
</evidence>
<comment type="subcellular location">
    <subcellularLocation>
        <location evidence="1 7">Cell outer membrane</location>
        <topology evidence="1 7">Multi-pass membrane protein</topology>
    </subcellularLocation>
</comment>
<dbReference type="GO" id="GO:0009279">
    <property type="term" value="C:cell outer membrane"/>
    <property type="evidence" value="ECO:0007669"/>
    <property type="project" value="UniProtKB-SubCell"/>
</dbReference>
<organism evidence="10 11">
    <name type="scientific">Zobellia amurskyensis</name>
    <dbReference type="NCBI Taxonomy" id="248905"/>
    <lineage>
        <taxon>Bacteria</taxon>
        <taxon>Pseudomonadati</taxon>
        <taxon>Bacteroidota</taxon>
        <taxon>Flavobacteriia</taxon>
        <taxon>Flavobacteriales</taxon>
        <taxon>Flavobacteriaceae</taxon>
        <taxon>Zobellia</taxon>
    </lineage>
</organism>
<evidence type="ECO:0000256" key="4">
    <source>
        <dbReference type="ARBA" id="ARBA00022692"/>
    </source>
</evidence>
<keyword evidence="6 7" id="KW-0998">Cell outer membrane</keyword>
<dbReference type="InterPro" id="IPR008969">
    <property type="entry name" value="CarboxyPept-like_regulatory"/>
</dbReference>
<dbReference type="InterPro" id="IPR037066">
    <property type="entry name" value="Plug_dom_sf"/>
</dbReference>
<evidence type="ECO:0000256" key="6">
    <source>
        <dbReference type="ARBA" id="ARBA00023237"/>
    </source>
</evidence>
<evidence type="ECO:0000256" key="2">
    <source>
        <dbReference type="ARBA" id="ARBA00022448"/>
    </source>
</evidence>
<keyword evidence="11" id="KW-1185">Reference proteome</keyword>
<feature type="chain" id="PRO_5031423775" evidence="8">
    <location>
        <begin position="30"/>
        <end position="1003"/>
    </location>
</feature>
<accession>A0A7X2ZRR5</accession>
<keyword evidence="5 7" id="KW-0472">Membrane</keyword>
<dbReference type="Proteomes" id="UP000540519">
    <property type="component" value="Unassembled WGS sequence"/>
</dbReference>
<evidence type="ECO:0000313" key="10">
    <source>
        <dbReference type="EMBL" id="MUH35200.1"/>
    </source>
</evidence>
<dbReference type="Gene3D" id="2.170.130.10">
    <property type="entry name" value="TonB-dependent receptor, plug domain"/>
    <property type="match status" value="1"/>
</dbReference>
<sequence length="1003" mass="108072">MKQHFKQLLRKSCLLALFLTTVGMQGLYAQQAVTGNVTDGDGVPVPGANILVKGSTNGTQSDFDGNYTIEASSEDILVISYIGYATKNIIVGDQTSINVQLTEDASQLEEVVVIGYGTTKKKDVTGAVSRVTAESFENQPLTRVDEALQGRAAGVTVAKANGAPGGGIKVRIRGVNSITGNNDPLVVIDGVLGGDLSTLNPNDIASMDVLKDASATAIYGVRGSNGVILVTTKKGSGKGKINVDFFTSISQVSGLLPTLAENVGDFARIENIRKLSIGQNPTFTDAEIAGFDTNGGTNYQDEVLRTGFSKNLQISASGSEGKIRYFLSGNYRDEEGIVINTGYQQLSLRSNIDAQITDRFKVGLNIFGSRGEKKNNFESFGNGQGSIMYKANTWDPTTPIYDSNGLYNRRSSRGIGSLNLNPVLTLNETDASDVDERISTALNATYKFNDNFSYSMVAGAQINNLNVQRFAVEGSDDIPDANYRNNKNTIYQLSNIFSWQKLFNDKHNIKLTGVQEYSNTKIQTNTYNADNLLLADGFYFGETASGFSISNDFDERELSSFMLRGEYVLDDNLSITATARYDGSSVFRPGKKWGLFPSIAAGYNIINSSEGSGFINNLKLRAGWGQVGNQGINTYGTFANLDNNGYAYSGGAQSPGLFILNFANEDLTWETTTQTNVGIDLGFNEGRGNFSIDGFKKLTSDLLLNVPVSGTNGGGTINRNVGEVENLGIDIALGYDIIQNDNLNWNANFAVSYVKNEVTQLFDGLQQIDGLYQAPGGQARVVNIIQLGEPLGQLNGATFLGTWKSSEASAAAAVGKKPGDAKYLRDENGEIAFGAIGNGTPTLTWGFNNTINYKNWDINFFLNGSHGFDIYNIMRAGITGGAGDSRSFMSADQINQWTPTNETDTPATVQLFNSSRYIEKGDFVRLSNLTIGYTFTDIAGTTGTTLKLYGGGQNLFLITDYSGYDPELSSRRSDQGNADVAPGIDVGAYPNPRTYTLGIKVGF</sequence>
<evidence type="ECO:0000313" key="11">
    <source>
        <dbReference type="Proteomes" id="UP000540519"/>
    </source>
</evidence>
<dbReference type="SUPFAM" id="SSF56935">
    <property type="entry name" value="Porins"/>
    <property type="match status" value="1"/>
</dbReference>
<dbReference type="InterPro" id="IPR039426">
    <property type="entry name" value="TonB-dep_rcpt-like"/>
</dbReference>
<evidence type="ECO:0000256" key="3">
    <source>
        <dbReference type="ARBA" id="ARBA00022452"/>
    </source>
</evidence>
<proteinExistence type="inferred from homology"/>
<dbReference type="AlphaFoldDB" id="A0A7X2ZRR5"/>
<dbReference type="OrthoDB" id="9768177at2"/>
<reference evidence="10 11" key="1">
    <citation type="journal article" date="2019" name="Mar. Drugs">
        <title>Comparative Genomics and CAZyme Genome Repertoires of Marine Zobellia amurskyensis KMM 3526(T) and Zobellia laminariae KMM 3676(T).</title>
        <authorList>
            <person name="Chernysheva N."/>
            <person name="Bystritskaya E."/>
            <person name="Stenkova A."/>
            <person name="Golovkin I."/>
            <person name="Nedashkovskaya O."/>
            <person name="Isaeva M."/>
        </authorList>
    </citation>
    <scope>NUCLEOTIDE SEQUENCE [LARGE SCALE GENOMIC DNA]</scope>
    <source>
        <strain evidence="10 11">KMM 3526</strain>
    </source>
</reference>
<dbReference type="Pfam" id="PF07715">
    <property type="entry name" value="Plug"/>
    <property type="match status" value="1"/>
</dbReference>
<evidence type="ECO:0000256" key="8">
    <source>
        <dbReference type="SAM" id="SignalP"/>
    </source>
</evidence>
<gene>
    <name evidence="10" type="ORF">D9O36_05050</name>
</gene>
<dbReference type="RefSeq" id="WP_081889113.1">
    <property type="nucleotide sequence ID" value="NZ_RCNR01000007.1"/>
</dbReference>
<dbReference type="SUPFAM" id="SSF49464">
    <property type="entry name" value="Carboxypeptidase regulatory domain-like"/>
    <property type="match status" value="1"/>
</dbReference>
<keyword evidence="10" id="KW-0675">Receptor</keyword>
<dbReference type="InterPro" id="IPR023997">
    <property type="entry name" value="TonB-dep_OMP_SusC/RagA_CS"/>
</dbReference>
<keyword evidence="4 7" id="KW-0812">Transmembrane</keyword>
<evidence type="ECO:0000256" key="7">
    <source>
        <dbReference type="PROSITE-ProRule" id="PRU01360"/>
    </source>
</evidence>
<dbReference type="NCBIfam" id="TIGR04057">
    <property type="entry name" value="SusC_RagA_signa"/>
    <property type="match status" value="1"/>
</dbReference>
<dbReference type="InterPro" id="IPR012910">
    <property type="entry name" value="Plug_dom"/>
</dbReference>
<evidence type="ECO:0000256" key="5">
    <source>
        <dbReference type="ARBA" id="ARBA00023136"/>
    </source>
</evidence>
<protein>
    <submittedName>
        <fullName evidence="10">TonB-dependent receptor</fullName>
    </submittedName>
</protein>
<dbReference type="Gene3D" id="2.60.40.1120">
    <property type="entry name" value="Carboxypeptidase-like, regulatory domain"/>
    <property type="match status" value="1"/>
</dbReference>
<comment type="similarity">
    <text evidence="7">Belongs to the TonB-dependent receptor family.</text>
</comment>
<dbReference type="InterPro" id="IPR023996">
    <property type="entry name" value="TonB-dep_OMP_SusC/RagA"/>
</dbReference>
<dbReference type="PROSITE" id="PS52016">
    <property type="entry name" value="TONB_DEPENDENT_REC_3"/>
    <property type="match status" value="1"/>
</dbReference>
<feature type="signal peptide" evidence="8">
    <location>
        <begin position="1"/>
        <end position="29"/>
    </location>
</feature>
<comment type="caution">
    <text evidence="10">The sequence shown here is derived from an EMBL/GenBank/DDBJ whole genome shotgun (WGS) entry which is preliminary data.</text>
</comment>
<dbReference type="InterPro" id="IPR036942">
    <property type="entry name" value="Beta-barrel_TonB_sf"/>
</dbReference>
<dbReference type="FunFam" id="2.170.130.10:FF:000008">
    <property type="entry name" value="SusC/RagA family TonB-linked outer membrane protein"/>
    <property type="match status" value="1"/>
</dbReference>
<dbReference type="Gene3D" id="2.40.170.20">
    <property type="entry name" value="TonB-dependent receptor, beta-barrel domain"/>
    <property type="match status" value="1"/>
</dbReference>
<keyword evidence="8" id="KW-0732">Signal</keyword>
<dbReference type="FunFam" id="2.60.40.1120:FF:000003">
    <property type="entry name" value="Outer membrane protein Omp121"/>
    <property type="match status" value="1"/>
</dbReference>
<keyword evidence="3 7" id="KW-1134">Transmembrane beta strand</keyword>
<dbReference type="EMBL" id="RCNR01000007">
    <property type="protein sequence ID" value="MUH35200.1"/>
    <property type="molecule type" value="Genomic_DNA"/>
</dbReference>
<evidence type="ECO:0000256" key="1">
    <source>
        <dbReference type="ARBA" id="ARBA00004571"/>
    </source>
</evidence>
<feature type="domain" description="TonB-dependent receptor plug" evidence="9">
    <location>
        <begin position="120"/>
        <end position="227"/>
    </location>
</feature>
<name>A0A7X2ZRR5_9FLAO</name>
<dbReference type="NCBIfam" id="TIGR04056">
    <property type="entry name" value="OMP_RagA_SusC"/>
    <property type="match status" value="1"/>
</dbReference>